<organismHost>
    <name type="scientific">Pseudomonas chlororaphis</name>
    <dbReference type="NCBI Taxonomy" id="587753"/>
</organismHost>
<protein>
    <submittedName>
        <fullName evidence="1">Uncharacterized protein</fullName>
    </submittedName>
</protein>
<evidence type="ECO:0000313" key="2">
    <source>
        <dbReference type="Proteomes" id="UP000002421"/>
    </source>
</evidence>
<evidence type="ECO:0000313" key="1">
    <source>
        <dbReference type="EMBL" id="ABY62990.1"/>
    </source>
</evidence>
<accession>B3FJ23</accession>
<organism evidence="1 2">
    <name type="scientific">Pseudomonas phage 201phi2-1</name>
    <name type="common">Pseudomonas chlororaphis phage 201phi2-1</name>
    <dbReference type="NCBI Taxonomy" id="198110"/>
    <lineage>
        <taxon>Viruses</taxon>
        <taxon>Duplodnaviria</taxon>
        <taxon>Heunggongvirae</taxon>
        <taxon>Uroviricota</taxon>
        <taxon>Caudoviricetes</taxon>
        <taxon>Chimalliviridae</taxon>
        <taxon>Serwervirus</taxon>
        <taxon>Serwervirus 201phi21</taxon>
    </lineage>
</organism>
<dbReference type="EMBL" id="EU197055">
    <property type="protein sequence ID" value="ABY62990.1"/>
    <property type="molecule type" value="Genomic_DNA"/>
</dbReference>
<sequence>MKDIFIAEEAYNPTMMDEATASPLETYRKYDAYFNWFLTEDFDEDTTVPSGDHELFNFVMTREKEYRKAPIDKMFTPPTLTWARRDCISIGGKLLESSHEFVQFFGYTPGTLIVPGMDLEPNAKSKNRTLHVTVDPLDPDPERTITAIQSIILDTANGLKPDIDEGYSTYVPIATRLMALSDNADEVIEKALCKYFDTRSAIEFLKADGSQPLFNPIPDFCPGQTLPKWYIEAWILNQEFIKYPEFQKNICRIVFEYAEREITRGNLDIKKILNYLIRLGRFNTRVYLIN</sequence>
<name>B3FJ23_BP201</name>
<proteinExistence type="predicted"/>
<dbReference type="RefSeq" id="YP_001956884.1">
    <property type="nucleotide sequence ID" value="NC_010821.1"/>
</dbReference>
<dbReference type="Proteomes" id="UP000002421">
    <property type="component" value="Segment"/>
</dbReference>
<reference evidence="1 2" key="1">
    <citation type="journal article" date="2008" name="Virology">
        <title>Characterization of Pseudomonas chlororaphis myovirus 201varphi2-1 via genomic sequencing, mass spectrometry, and electron microscopy.</title>
        <authorList>
            <person name="Thomas J.A."/>
            <person name="Rolando M.R."/>
            <person name="Carroll C.A."/>
            <person name="Shen P.S."/>
            <person name="Belnap D.M."/>
            <person name="Weintraub S.T."/>
            <person name="Serwer P."/>
            <person name="Hardies S.C."/>
        </authorList>
    </citation>
    <scope>NUCLEOTIDE SEQUENCE</scope>
</reference>
<keyword evidence="2" id="KW-1185">Reference proteome</keyword>
<gene>
    <name evidence="1" type="ORF">201phi2-1p160</name>
</gene>
<dbReference type="KEGG" id="vg:6372335"/>